<dbReference type="EMBL" id="MAGO01000009">
    <property type="protein sequence ID" value="OCC14733.1"/>
    <property type="molecule type" value="Genomic_DNA"/>
</dbReference>
<organism evidence="1 2">
    <name type="scientific">Dissulfuribacter thermophilus</name>
    <dbReference type="NCBI Taxonomy" id="1156395"/>
    <lineage>
        <taxon>Bacteria</taxon>
        <taxon>Pseudomonadati</taxon>
        <taxon>Thermodesulfobacteriota</taxon>
        <taxon>Dissulfuribacteria</taxon>
        <taxon>Dissulfuribacterales</taxon>
        <taxon>Dissulfuribacteraceae</taxon>
        <taxon>Dissulfuribacter</taxon>
    </lineage>
</organism>
<proteinExistence type="predicted"/>
<dbReference type="AlphaFoldDB" id="A0A1B9F4E8"/>
<evidence type="ECO:0000313" key="1">
    <source>
        <dbReference type="EMBL" id="OCC14733.1"/>
    </source>
</evidence>
<keyword evidence="2" id="KW-1185">Reference proteome</keyword>
<reference evidence="1 2" key="1">
    <citation type="submission" date="2016-06" db="EMBL/GenBank/DDBJ databases">
        <title>Respiratory ammonification of nitrate coupled to the oxidation of elemental sulfur in deep-sea autotrophic thermophilic bacteria.</title>
        <authorList>
            <person name="Slobodkina G.B."/>
            <person name="Mardanov A.V."/>
            <person name="Ravin N.V."/>
            <person name="Frolova A.A."/>
            <person name="Viryasiv M.B."/>
            <person name="Chernyh N.A."/>
            <person name="Bonch-Osmolovskaya E.A."/>
            <person name="Slobodkin A.I."/>
        </authorList>
    </citation>
    <scope>NUCLEOTIDE SEQUENCE [LARGE SCALE GENOMIC DNA]</scope>
    <source>
        <strain evidence="1 2">S69</strain>
    </source>
</reference>
<gene>
    <name evidence="1" type="ORF">DBT_1793</name>
</gene>
<comment type="caution">
    <text evidence="1">The sequence shown here is derived from an EMBL/GenBank/DDBJ whole genome shotgun (WGS) entry which is preliminary data.</text>
</comment>
<name>A0A1B9F4E8_9BACT</name>
<protein>
    <submittedName>
        <fullName evidence="1">Uncharacterized protein</fullName>
    </submittedName>
</protein>
<evidence type="ECO:0000313" key="2">
    <source>
        <dbReference type="Proteomes" id="UP000093080"/>
    </source>
</evidence>
<accession>A0A1B9F4E8</accession>
<sequence length="45" mass="4916">MLSISEVLSVELKEKSFGSFELKLEGRASGLGTGRACFYLLPSTY</sequence>
<dbReference type="STRING" id="1156395.DBT_1793"/>
<dbReference type="Proteomes" id="UP000093080">
    <property type="component" value="Unassembled WGS sequence"/>
</dbReference>